<name>A0A7J7Z6N5_MYOMY</name>
<sequence>MTEQGIELRHFHCFWVLSHCYQIGPRKQERTFFFTSKDLEMRCSSPALLYMGGHHRDDCVDAQAVQAHRGAFTGRRGSPGACSLQIPRTPSLSGALKLAPSTTASVRLLLSCTFPPARLLTMTFRLTLHSFLLLNL</sequence>
<accession>A0A7J7Z6N5</accession>
<organism evidence="1 2">
    <name type="scientific">Myotis myotis</name>
    <name type="common">Greater mouse-eared bat</name>
    <name type="synonym">Vespertilio myotis</name>
    <dbReference type="NCBI Taxonomy" id="51298"/>
    <lineage>
        <taxon>Eukaryota</taxon>
        <taxon>Metazoa</taxon>
        <taxon>Chordata</taxon>
        <taxon>Craniata</taxon>
        <taxon>Vertebrata</taxon>
        <taxon>Euteleostomi</taxon>
        <taxon>Mammalia</taxon>
        <taxon>Eutheria</taxon>
        <taxon>Laurasiatheria</taxon>
        <taxon>Chiroptera</taxon>
        <taxon>Yangochiroptera</taxon>
        <taxon>Vespertilionidae</taxon>
        <taxon>Myotis</taxon>
    </lineage>
</organism>
<evidence type="ECO:0000313" key="1">
    <source>
        <dbReference type="EMBL" id="KAF6369360.1"/>
    </source>
</evidence>
<dbReference type="EMBL" id="JABWUV010000003">
    <property type="protein sequence ID" value="KAF6369360.1"/>
    <property type="molecule type" value="Genomic_DNA"/>
</dbReference>
<reference evidence="1 2" key="1">
    <citation type="journal article" date="2020" name="Nature">
        <title>Six reference-quality genomes reveal evolution of bat adaptations.</title>
        <authorList>
            <person name="Jebb D."/>
            <person name="Huang Z."/>
            <person name="Pippel M."/>
            <person name="Hughes G.M."/>
            <person name="Lavrichenko K."/>
            <person name="Devanna P."/>
            <person name="Winkler S."/>
            <person name="Jermiin L.S."/>
            <person name="Skirmuntt E.C."/>
            <person name="Katzourakis A."/>
            <person name="Burkitt-Gray L."/>
            <person name="Ray D.A."/>
            <person name="Sullivan K.A.M."/>
            <person name="Roscito J.G."/>
            <person name="Kirilenko B.M."/>
            <person name="Davalos L.M."/>
            <person name="Corthals A.P."/>
            <person name="Power M.L."/>
            <person name="Jones G."/>
            <person name="Ransome R.D."/>
            <person name="Dechmann D.K.N."/>
            <person name="Locatelli A.G."/>
            <person name="Puechmaille S.J."/>
            <person name="Fedrigo O."/>
            <person name="Jarvis E.D."/>
            <person name="Hiller M."/>
            <person name="Vernes S.C."/>
            <person name="Myers E.W."/>
            <person name="Teeling E.C."/>
        </authorList>
    </citation>
    <scope>NUCLEOTIDE SEQUENCE [LARGE SCALE GENOMIC DNA]</scope>
    <source>
        <strain evidence="1">MMyoMyo1</strain>
        <tissue evidence="1">Flight muscle</tissue>
    </source>
</reference>
<comment type="caution">
    <text evidence="1">The sequence shown here is derived from an EMBL/GenBank/DDBJ whole genome shotgun (WGS) entry which is preliminary data.</text>
</comment>
<dbReference type="Proteomes" id="UP000527355">
    <property type="component" value="Unassembled WGS sequence"/>
</dbReference>
<keyword evidence="2" id="KW-1185">Reference proteome</keyword>
<proteinExistence type="predicted"/>
<gene>
    <name evidence="1" type="ORF">mMyoMyo1_010707</name>
</gene>
<dbReference type="AlphaFoldDB" id="A0A7J7Z6N5"/>
<evidence type="ECO:0000313" key="2">
    <source>
        <dbReference type="Proteomes" id="UP000527355"/>
    </source>
</evidence>
<protein>
    <submittedName>
        <fullName evidence="1">Uncharacterized protein</fullName>
    </submittedName>
</protein>